<dbReference type="AlphaFoldDB" id="A0A9P5PN35"/>
<feature type="region of interest" description="Disordered" evidence="1">
    <location>
        <begin position="85"/>
        <end position="110"/>
    </location>
</feature>
<comment type="caution">
    <text evidence="2">The sequence shown here is derived from an EMBL/GenBank/DDBJ whole genome shotgun (WGS) entry which is preliminary data.</text>
</comment>
<name>A0A9P5PN35_9AGAR</name>
<keyword evidence="3" id="KW-1185">Reference proteome</keyword>
<proteinExistence type="predicted"/>
<accession>A0A9P5PN35</accession>
<protein>
    <submittedName>
        <fullName evidence="2">Uncharacterized protein</fullName>
    </submittedName>
</protein>
<dbReference type="OrthoDB" id="2997660at2759"/>
<feature type="region of interest" description="Disordered" evidence="1">
    <location>
        <begin position="1"/>
        <end position="30"/>
    </location>
</feature>
<dbReference type="Proteomes" id="UP000772434">
    <property type="component" value="Unassembled WGS sequence"/>
</dbReference>
<gene>
    <name evidence="2" type="ORF">BDP27DRAFT_1405061</name>
</gene>
<organism evidence="2 3">
    <name type="scientific">Rhodocollybia butyracea</name>
    <dbReference type="NCBI Taxonomy" id="206335"/>
    <lineage>
        <taxon>Eukaryota</taxon>
        <taxon>Fungi</taxon>
        <taxon>Dikarya</taxon>
        <taxon>Basidiomycota</taxon>
        <taxon>Agaricomycotina</taxon>
        <taxon>Agaricomycetes</taxon>
        <taxon>Agaricomycetidae</taxon>
        <taxon>Agaricales</taxon>
        <taxon>Marasmiineae</taxon>
        <taxon>Omphalotaceae</taxon>
        <taxon>Rhodocollybia</taxon>
    </lineage>
</organism>
<reference evidence="2" key="1">
    <citation type="submission" date="2020-11" db="EMBL/GenBank/DDBJ databases">
        <authorList>
            <consortium name="DOE Joint Genome Institute"/>
            <person name="Ahrendt S."/>
            <person name="Riley R."/>
            <person name="Andreopoulos W."/>
            <person name="Labutti K."/>
            <person name="Pangilinan J."/>
            <person name="Ruiz-Duenas F.J."/>
            <person name="Barrasa J.M."/>
            <person name="Sanchez-Garcia M."/>
            <person name="Camarero S."/>
            <person name="Miyauchi S."/>
            <person name="Serrano A."/>
            <person name="Linde D."/>
            <person name="Babiker R."/>
            <person name="Drula E."/>
            <person name="Ayuso-Fernandez I."/>
            <person name="Pacheco R."/>
            <person name="Padilla G."/>
            <person name="Ferreira P."/>
            <person name="Barriuso J."/>
            <person name="Kellner H."/>
            <person name="Castanera R."/>
            <person name="Alfaro M."/>
            <person name="Ramirez L."/>
            <person name="Pisabarro A.G."/>
            <person name="Kuo A."/>
            <person name="Tritt A."/>
            <person name="Lipzen A."/>
            <person name="He G."/>
            <person name="Yan M."/>
            <person name="Ng V."/>
            <person name="Cullen D."/>
            <person name="Martin F."/>
            <person name="Rosso M.-N."/>
            <person name="Henrissat B."/>
            <person name="Hibbett D."/>
            <person name="Martinez A.T."/>
            <person name="Grigoriev I.V."/>
        </authorList>
    </citation>
    <scope>NUCLEOTIDE SEQUENCE</scope>
    <source>
        <strain evidence="2">AH 40177</strain>
    </source>
</reference>
<sequence>MVQLVQLSSPEKVENLVPDQSNPSGEPDKVNVDVEETDAIEILRCPEIWDPYRALALYMFIQRRRAIEAPARSSMSTPTATEILDDDEEEPQAAWGLQKAGQPGPSRPRVRERCRVSNSKFTLEIIEARTLQAYSNSLPAAEIPIPGKLSSRLLDIGWITKAEAQANFLPTDWEALEWYNNRERDPIRT</sequence>
<evidence type="ECO:0000313" key="2">
    <source>
        <dbReference type="EMBL" id="KAF9065035.1"/>
    </source>
</evidence>
<dbReference type="EMBL" id="JADNRY010000110">
    <property type="protein sequence ID" value="KAF9065035.1"/>
    <property type="molecule type" value="Genomic_DNA"/>
</dbReference>
<evidence type="ECO:0000256" key="1">
    <source>
        <dbReference type="SAM" id="MobiDB-lite"/>
    </source>
</evidence>
<evidence type="ECO:0000313" key="3">
    <source>
        <dbReference type="Proteomes" id="UP000772434"/>
    </source>
</evidence>